<evidence type="ECO:0000313" key="1">
    <source>
        <dbReference type="EMBL" id="MBE9665336.1"/>
    </source>
</evidence>
<evidence type="ECO:0000313" key="2">
    <source>
        <dbReference type="Proteomes" id="UP000632774"/>
    </source>
</evidence>
<dbReference type="RefSeq" id="WP_194104735.1">
    <property type="nucleotide sequence ID" value="NZ_JADFFM010000001.1"/>
</dbReference>
<gene>
    <name evidence="1" type="ORF">IRJ18_03105</name>
</gene>
<comment type="caution">
    <text evidence="1">The sequence shown here is derived from an EMBL/GenBank/DDBJ whole genome shotgun (WGS) entry which is preliminary data.</text>
</comment>
<dbReference type="EMBL" id="JADFFM010000001">
    <property type="protein sequence ID" value="MBE9665336.1"/>
    <property type="molecule type" value="Genomic_DNA"/>
</dbReference>
<keyword evidence="2" id="KW-1185">Reference proteome</keyword>
<name>A0ABR9XDP1_9SPHI</name>
<sequence length="74" mass="8924">MKRWRRTERVIVEFFRLLIAGGRYFADYAYLRKKVKVLLAAKRYMPSTILCLTRKFSVGLFEIKIYVNNLLLVY</sequence>
<organism evidence="1 2">
    <name type="scientific">Mucilaginibacter boryungensis</name>
    <dbReference type="NCBI Taxonomy" id="768480"/>
    <lineage>
        <taxon>Bacteria</taxon>
        <taxon>Pseudomonadati</taxon>
        <taxon>Bacteroidota</taxon>
        <taxon>Sphingobacteriia</taxon>
        <taxon>Sphingobacteriales</taxon>
        <taxon>Sphingobacteriaceae</taxon>
        <taxon>Mucilaginibacter</taxon>
    </lineage>
</organism>
<reference evidence="1 2" key="1">
    <citation type="submission" date="2020-10" db="EMBL/GenBank/DDBJ databases">
        <title>Mucilaginibacter mali sp. nov., isolated from rhizosphere soil of apple orchard.</title>
        <authorList>
            <person name="Lee J.-S."/>
            <person name="Kim H.S."/>
            <person name="Kim J.-S."/>
        </authorList>
    </citation>
    <scope>NUCLEOTIDE SEQUENCE [LARGE SCALE GENOMIC DNA]</scope>
    <source>
        <strain evidence="1 2">KCTC 23157</strain>
    </source>
</reference>
<accession>A0ABR9XDP1</accession>
<protein>
    <submittedName>
        <fullName evidence="1">Uncharacterized protein</fullName>
    </submittedName>
</protein>
<dbReference type="Proteomes" id="UP000632774">
    <property type="component" value="Unassembled WGS sequence"/>
</dbReference>
<proteinExistence type="predicted"/>